<reference evidence="2 3" key="1">
    <citation type="journal article" date="2016" name="Mol. Biol. Evol.">
        <title>Comparative Genomics of Early-Diverging Mushroom-Forming Fungi Provides Insights into the Origins of Lignocellulose Decay Capabilities.</title>
        <authorList>
            <person name="Nagy L.G."/>
            <person name="Riley R."/>
            <person name="Tritt A."/>
            <person name="Adam C."/>
            <person name="Daum C."/>
            <person name="Floudas D."/>
            <person name="Sun H."/>
            <person name="Yadav J.S."/>
            <person name="Pangilinan J."/>
            <person name="Larsson K.H."/>
            <person name="Matsuura K."/>
            <person name="Barry K."/>
            <person name="Labutti K."/>
            <person name="Kuo R."/>
            <person name="Ohm R.A."/>
            <person name="Bhattacharya S.S."/>
            <person name="Shirouzu T."/>
            <person name="Yoshinaga Y."/>
            <person name="Martin F.M."/>
            <person name="Grigoriev I.V."/>
            <person name="Hibbett D.S."/>
        </authorList>
    </citation>
    <scope>NUCLEOTIDE SEQUENCE [LARGE SCALE GENOMIC DNA]</scope>
    <source>
        <strain evidence="2 3">HHB12733</strain>
    </source>
</reference>
<proteinExistence type="predicted"/>
<evidence type="ECO:0000313" key="3">
    <source>
        <dbReference type="Proteomes" id="UP000076842"/>
    </source>
</evidence>
<feature type="compositionally biased region" description="Basic and acidic residues" evidence="1">
    <location>
        <begin position="1"/>
        <end position="13"/>
    </location>
</feature>
<feature type="region of interest" description="Disordered" evidence="1">
    <location>
        <begin position="1"/>
        <end position="86"/>
    </location>
</feature>
<dbReference type="InParanoid" id="A0A165H3D1"/>
<evidence type="ECO:0000313" key="2">
    <source>
        <dbReference type="EMBL" id="KZT58815.1"/>
    </source>
</evidence>
<dbReference type="EMBL" id="KV423947">
    <property type="protein sequence ID" value="KZT58815.1"/>
    <property type="molecule type" value="Genomic_DNA"/>
</dbReference>
<name>A0A165H3D1_9BASI</name>
<accession>A0A165H3D1</accession>
<dbReference type="Proteomes" id="UP000076842">
    <property type="component" value="Unassembled WGS sequence"/>
</dbReference>
<protein>
    <submittedName>
        <fullName evidence="2">Uncharacterized protein</fullName>
    </submittedName>
</protein>
<sequence length="121" mass="13429">MEALARSEMKEREGEESDGSVYTDGKREVPWTRGEGEEREVRGEGEEEPRKVDVERRGEERRPGRRGGNKPTEEKSRGVSGKGRALIKLALRKQAGPGNRKARLLSHSCLTGDATSLNGRV</sequence>
<feature type="compositionally biased region" description="Basic and acidic residues" evidence="1">
    <location>
        <begin position="24"/>
        <end position="62"/>
    </location>
</feature>
<dbReference type="AlphaFoldDB" id="A0A165H3D1"/>
<organism evidence="2 3">
    <name type="scientific">Calocera cornea HHB12733</name>
    <dbReference type="NCBI Taxonomy" id="1353952"/>
    <lineage>
        <taxon>Eukaryota</taxon>
        <taxon>Fungi</taxon>
        <taxon>Dikarya</taxon>
        <taxon>Basidiomycota</taxon>
        <taxon>Agaricomycotina</taxon>
        <taxon>Dacrymycetes</taxon>
        <taxon>Dacrymycetales</taxon>
        <taxon>Dacrymycetaceae</taxon>
        <taxon>Calocera</taxon>
    </lineage>
</organism>
<evidence type="ECO:0000256" key="1">
    <source>
        <dbReference type="SAM" id="MobiDB-lite"/>
    </source>
</evidence>
<gene>
    <name evidence="2" type="ORF">CALCODRAFT_228478</name>
</gene>
<keyword evidence="3" id="KW-1185">Reference proteome</keyword>